<dbReference type="EMBL" id="UINC01155832">
    <property type="protein sequence ID" value="SVD51915.1"/>
    <property type="molecule type" value="Genomic_DNA"/>
</dbReference>
<dbReference type="AlphaFoldDB" id="A0A382W0U7"/>
<name>A0A382W0U7_9ZZZZ</name>
<feature type="non-terminal residue" evidence="1">
    <location>
        <position position="1"/>
    </location>
</feature>
<accession>A0A382W0U7</accession>
<sequence>VPTFIVNSKQPLVLVIFVLICMSSRVSASTFNCPNTLNLKPTSQTKVPVSLYIEGTLSVRQKSSKDENEFFVAPEVELINSCSQSLTAKTFIAPLPERLNIFAHRSKESRSGAFINVSSVDQKMAMEKKGPSWHAYTASFSDLRFVGATVRLAHGLLTLDGTINSVHDLVGKRIGLVMRPSSLRVLQETLLSGVWGIYDQIIVKEYPPGEMSKALEQGEV</sequence>
<protein>
    <submittedName>
        <fullName evidence="1">Uncharacterized protein</fullName>
    </submittedName>
</protein>
<dbReference type="Gene3D" id="3.40.190.10">
    <property type="entry name" value="Periplasmic binding protein-like II"/>
    <property type="match status" value="1"/>
</dbReference>
<evidence type="ECO:0000313" key="1">
    <source>
        <dbReference type="EMBL" id="SVD51915.1"/>
    </source>
</evidence>
<proteinExistence type="predicted"/>
<gene>
    <name evidence="1" type="ORF">METZ01_LOCUS404769</name>
</gene>
<dbReference type="SUPFAM" id="SSF53850">
    <property type="entry name" value="Periplasmic binding protein-like II"/>
    <property type="match status" value="1"/>
</dbReference>
<organism evidence="1">
    <name type="scientific">marine metagenome</name>
    <dbReference type="NCBI Taxonomy" id="408172"/>
    <lineage>
        <taxon>unclassified sequences</taxon>
        <taxon>metagenomes</taxon>
        <taxon>ecological metagenomes</taxon>
    </lineage>
</organism>
<feature type="non-terminal residue" evidence="1">
    <location>
        <position position="220"/>
    </location>
</feature>
<reference evidence="1" key="1">
    <citation type="submission" date="2018-05" db="EMBL/GenBank/DDBJ databases">
        <authorList>
            <person name="Lanie J.A."/>
            <person name="Ng W.-L."/>
            <person name="Kazmierczak K.M."/>
            <person name="Andrzejewski T.M."/>
            <person name="Davidsen T.M."/>
            <person name="Wayne K.J."/>
            <person name="Tettelin H."/>
            <person name="Glass J.I."/>
            <person name="Rusch D."/>
            <person name="Podicherti R."/>
            <person name="Tsui H.-C.T."/>
            <person name="Winkler M.E."/>
        </authorList>
    </citation>
    <scope>NUCLEOTIDE SEQUENCE</scope>
</reference>